<feature type="transmembrane region" description="Helical" evidence="11">
    <location>
        <begin position="381"/>
        <end position="398"/>
    </location>
</feature>
<dbReference type="GO" id="GO:0006661">
    <property type="term" value="P:phosphatidylinositol biosynthetic process"/>
    <property type="evidence" value="ECO:0007669"/>
    <property type="project" value="TreeGrafter"/>
</dbReference>
<keyword evidence="5 11" id="KW-0812">Transmembrane</keyword>
<comment type="pathway">
    <text evidence="9">Phospholipid metabolism.</text>
</comment>
<evidence type="ECO:0000256" key="2">
    <source>
        <dbReference type="ARBA" id="ARBA00005074"/>
    </source>
</evidence>
<comment type="subcellular location">
    <subcellularLocation>
        <location evidence="1">Membrane</location>
        <topology evidence="1">Multi-pass membrane protein</topology>
    </subcellularLocation>
</comment>
<evidence type="ECO:0000256" key="7">
    <source>
        <dbReference type="ARBA" id="ARBA00023136"/>
    </source>
</evidence>
<keyword evidence="7 11" id="KW-0472">Membrane</keyword>
<dbReference type="AlphaFoldDB" id="C1BR84"/>
<dbReference type="GO" id="GO:0044233">
    <property type="term" value="C:mitochondria-associated endoplasmic reticulum membrane contact site"/>
    <property type="evidence" value="ECO:0007669"/>
    <property type="project" value="TreeGrafter"/>
</dbReference>
<reference evidence="12" key="1">
    <citation type="submission" date="2009-03" db="EMBL/GenBank/DDBJ databases">
        <title>Caligus rogercresseyi ESTs and full-length cDNAs.</title>
        <authorList>
            <person name="Yasuike M."/>
            <person name="von Schalburg K."/>
            <person name="Cooper G."/>
            <person name="Leong J."/>
            <person name="Jones S.R.M."/>
            <person name="Koop B.F."/>
        </authorList>
    </citation>
    <scope>NUCLEOTIDE SEQUENCE</scope>
    <source>
        <tissue evidence="12">Whole tissue</tissue>
    </source>
</reference>
<dbReference type="GO" id="GO:0016020">
    <property type="term" value="C:membrane"/>
    <property type="evidence" value="ECO:0007669"/>
    <property type="project" value="UniProtKB-SubCell"/>
</dbReference>
<name>C1BR84_CALRO</name>
<comment type="pathway">
    <text evidence="2">Lipid metabolism; phospholipid metabolism.</text>
</comment>
<dbReference type="GO" id="GO:0071617">
    <property type="term" value="F:lysophospholipid acyltransferase activity"/>
    <property type="evidence" value="ECO:0007669"/>
    <property type="project" value="TreeGrafter"/>
</dbReference>
<evidence type="ECO:0000256" key="11">
    <source>
        <dbReference type="SAM" id="Phobius"/>
    </source>
</evidence>
<sequence length="448" mass="51817">MIRVQSDYLYLALLVLSVIYGKVLRVLYANKPLARKWASTLAGLAVDLVVSGPYILHQLTSIALQVALLRFWPKKSLGIASFTCNFVYLYFFRLEDIFGIPLHPPVTNAVQMILSLKLIGLAFDHQEGSIDPSICDIFHFSFSHATILTGPYVRYRTFNDCYEKEYFKSIDCDRRVLDRMKYFPLFIILYFVVGYVFPFSAVHEESFYESTSVLFRVFYFTPTFTTFRMRFYIGFILAECACIIYGLGAYPSIRMNKPGYGPSKDDNKSSRYKDEEFDFLTVKNIDPWQTEVALTVRDALRQWNMTVQNWLVHYVYKKLPVRSLRTLSVMIVSSAWHGVHSGYYLSLGSIPLFLFVEDFYDKNLRARLPPRGQRAYDALGWFIRVQTFSYLSMAFQLLSISSTLTYWRSIYFLGHVLAALAYVIGLGIVRPLAHKYLPDPVVVKDKKA</sequence>
<protein>
    <recommendedName>
        <fullName evidence="10">Lysophospholipid acyltransferase 7</fullName>
    </recommendedName>
</protein>
<evidence type="ECO:0000256" key="9">
    <source>
        <dbReference type="ARBA" id="ARBA00025707"/>
    </source>
</evidence>
<accession>C1BR84</accession>
<feature type="transmembrane region" description="Helical" evidence="11">
    <location>
        <begin position="231"/>
        <end position="250"/>
    </location>
</feature>
<evidence type="ECO:0000256" key="4">
    <source>
        <dbReference type="ARBA" id="ARBA00022679"/>
    </source>
</evidence>
<feature type="transmembrane region" description="Helical" evidence="11">
    <location>
        <begin position="342"/>
        <end position="360"/>
    </location>
</feature>
<evidence type="ECO:0000256" key="5">
    <source>
        <dbReference type="ARBA" id="ARBA00022692"/>
    </source>
</evidence>
<organism evidence="12">
    <name type="scientific">Caligus rogercresseyi</name>
    <name type="common">Sea louse</name>
    <dbReference type="NCBI Taxonomy" id="217165"/>
    <lineage>
        <taxon>Eukaryota</taxon>
        <taxon>Metazoa</taxon>
        <taxon>Ecdysozoa</taxon>
        <taxon>Arthropoda</taxon>
        <taxon>Crustacea</taxon>
        <taxon>Multicrustacea</taxon>
        <taxon>Hexanauplia</taxon>
        <taxon>Copepoda</taxon>
        <taxon>Siphonostomatoida</taxon>
        <taxon>Caligidae</taxon>
        <taxon>Caligus</taxon>
    </lineage>
</organism>
<gene>
    <name evidence="12" type="primary">MBOA6</name>
</gene>
<evidence type="ECO:0000256" key="1">
    <source>
        <dbReference type="ARBA" id="ARBA00004141"/>
    </source>
</evidence>
<dbReference type="Pfam" id="PF03062">
    <property type="entry name" value="MBOAT"/>
    <property type="match status" value="1"/>
</dbReference>
<keyword evidence="8 12" id="KW-0012">Acyltransferase</keyword>
<dbReference type="GO" id="GO:0030258">
    <property type="term" value="P:lipid modification"/>
    <property type="evidence" value="ECO:0007669"/>
    <property type="project" value="TreeGrafter"/>
</dbReference>
<keyword evidence="6 11" id="KW-1133">Transmembrane helix</keyword>
<dbReference type="PANTHER" id="PTHR13906">
    <property type="entry name" value="PORCUPINE"/>
    <property type="match status" value="1"/>
</dbReference>
<proteinExistence type="evidence at transcript level"/>
<evidence type="ECO:0000256" key="6">
    <source>
        <dbReference type="ARBA" id="ARBA00022989"/>
    </source>
</evidence>
<keyword evidence="4 12" id="KW-0808">Transferase</keyword>
<feature type="transmembrane region" description="Helical" evidence="11">
    <location>
        <begin position="6"/>
        <end position="25"/>
    </location>
</feature>
<evidence type="ECO:0000256" key="3">
    <source>
        <dbReference type="ARBA" id="ARBA00010323"/>
    </source>
</evidence>
<comment type="similarity">
    <text evidence="3">Belongs to the membrane-bound acyltransferase family.</text>
</comment>
<evidence type="ECO:0000313" key="12">
    <source>
        <dbReference type="EMBL" id="ACO11537.1"/>
    </source>
</evidence>
<evidence type="ECO:0000256" key="8">
    <source>
        <dbReference type="ARBA" id="ARBA00023315"/>
    </source>
</evidence>
<dbReference type="PANTHER" id="PTHR13906:SF16">
    <property type="entry name" value="LYSOPHOSPHOLIPID ACYLTRANSFERASE 7"/>
    <property type="match status" value="1"/>
</dbReference>
<feature type="transmembrane region" description="Helical" evidence="11">
    <location>
        <begin position="182"/>
        <end position="202"/>
    </location>
</feature>
<dbReference type="EMBL" id="BT077113">
    <property type="protein sequence ID" value="ACO11537.1"/>
    <property type="molecule type" value="mRNA"/>
</dbReference>
<evidence type="ECO:0000256" key="10">
    <source>
        <dbReference type="ARBA" id="ARBA00093678"/>
    </source>
</evidence>
<dbReference type="InterPro" id="IPR049941">
    <property type="entry name" value="LPLAT_7/PORCN-like"/>
</dbReference>
<feature type="transmembrane region" description="Helical" evidence="11">
    <location>
        <begin position="410"/>
        <end position="429"/>
    </location>
</feature>
<dbReference type="InterPro" id="IPR004299">
    <property type="entry name" value="MBOAT_fam"/>
</dbReference>